<accession>A0A0S4QZ80</accession>
<dbReference type="Gene3D" id="3.40.50.2300">
    <property type="match status" value="1"/>
</dbReference>
<dbReference type="PANTHER" id="PTHR44591:SF3">
    <property type="entry name" value="RESPONSE REGULATORY DOMAIN-CONTAINING PROTEIN"/>
    <property type="match status" value="1"/>
</dbReference>
<keyword evidence="5" id="KW-1185">Reference proteome</keyword>
<dbReference type="EMBL" id="FAOZ01000037">
    <property type="protein sequence ID" value="CUU60268.1"/>
    <property type="molecule type" value="Genomic_DNA"/>
</dbReference>
<feature type="domain" description="Response regulatory" evidence="3">
    <location>
        <begin position="16"/>
        <end position="125"/>
    </location>
</feature>
<sequence length="144" mass="15443">MRNPCSGEAPRHVRPRALVVDDQEMIRVLAARVLADGGWAVDTAAGIAEALALRPLEFDAIIIDTRLGPERGTELFALLRAQDPLVSQRCLVLTGAVADPTPDEVAVLLKPFRADDLLDAVNRLAGHRPAENGPWDGVRPGRAG</sequence>
<organism evidence="4 5">
    <name type="scientific">Parafrankia irregularis</name>
    <dbReference type="NCBI Taxonomy" id="795642"/>
    <lineage>
        <taxon>Bacteria</taxon>
        <taxon>Bacillati</taxon>
        <taxon>Actinomycetota</taxon>
        <taxon>Actinomycetes</taxon>
        <taxon>Frankiales</taxon>
        <taxon>Frankiaceae</taxon>
        <taxon>Parafrankia</taxon>
    </lineage>
</organism>
<feature type="modified residue" description="4-aspartylphosphate" evidence="2">
    <location>
        <position position="64"/>
    </location>
</feature>
<evidence type="ECO:0000313" key="5">
    <source>
        <dbReference type="Proteomes" id="UP000198802"/>
    </source>
</evidence>
<keyword evidence="1 2" id="KW-0597">Phosphoprotein</keyword>
<evidence type="ECO:0000256" key="1">
    <source>
        <dbReference type="ARBA" id="ARBA00022553"/>
    </source>
</evidence>
<dbReference type="GO" id="GO:0000160">
    <property type="term" value="P:phosphorelay signal transduction system"/>
    <property type="evidence" value="ECO:0007669"/>
    <property type="project" value="InterPro"/>
</dbReference>
<dbReference type="InterPro" id="IPR050595">
    <property type="entry name" value="Bact_response_regulator"/>
</dbReference>
<evidence type="ECO:0000259" key="3">
    <source>
        <dbReference type="PROSITE" id="PS50110"/>
    </source>
</evidence>
<dbReference type="InterPro" id="IPR001789">
    <property type="entry name" value="Sig_transdc_resp-reg_receiver"/>
</dbReference>
<reference evidence="5" key="1">
    <citation type="submission" date="2015-11" db="EMBL/GenBank/DDBJ databases">
        <authorList>
            <person name="Varghese N."/>
        </authorList>
    </citation>
    <scope>NUCLEOTIDE SEQUENCE [LARGE SCALE GENOMIC DNA]</scope>
    <source>
        <strain evidence="5">DSM 45899</strain>
    </source>
</reference>
<evidence type="ECO:0000256" key="2">
    <source>
        <dbReference type="PROSITE-ProRule" id="PRU00169"/>
    </source>
</evidence>
<dbReference type="Proteomes" id="UP000198802">
    <property type="component" value="Unassembled WGS sequence"/>
</dbReference>
<dbReference type="AlphaFoldDB" id="A0A0S4QZ80"/>
<dbReference type="PROSITE" id="PS50110">
    <property type="entry name" value="RESPONSE_REGULATORY"/>
    <property type="match status" value="1"/>
</dbReference>
<gene>
    <name evidence="4" type="ORF">Ga0074812_13752</name>
</gene>
<dbReference type="InterPro" id="IPR011006">
    <property type="entry name" value="CheY-like_superfamily"/>
</dbReference>
<name>A0A0S4QZ80_9ACTN</name>
<dbReference type="SUPFAM" id="SSF52172">
    <property type="entry name" value="CheY-like"/>
    <property type="match status" value="1"/>
</dbReference>
<evidence type="ECO:0000313" key="4">
    <source>
        <dbReference type="EMBL" id="CUU60268.1"/>
    </source>
</evidence>
<dbReference type="PANTHER" id="PTHR44591">
    <property type="entry name" value="STRESS RESPONSE REGULATOR PROTEIN 1"/>
    <property type="match status" value="1"/>
</dbReference>
<protein>
    <submittedName>
        <fullName evidence="4">Response regulator receiver domain-containing protein</fullName>
    </submittedName>
</protein>
<dbReference type="SMART" id="SM00448">
    <property type="entry name" value="REC"/>
    <property type="match status" value="1"/>
</dbReference>
<proteinExistence type="predicted"/>
<dbReference type="Pfam" id="PF00072">
    <property type="entry name" value="Response_reg"/>
    <property type="match status" value="1"/>
</dbReference>